<keyword evidence="3" id="KW-1185">Reference proteome</keyword>
<evidence type="ECO:0000313" key="2">
    <source>
        <dbReference type="EMBL" id="OIW15312.1"/>
    </source>
</evidence>
<evidence type="ECO:0000313" key="3">
    <source>
        <dbReference type="Proteomes" id="UP000188354"/>
    </source>
</evidence>
<dbReference type="Gramene" id="OIW15312">
    <property type="protein sequence ID" value="OIW15312"/>
    <property type="gene ID" value="TanjilG_10752"/>
</dbReference>
<dbReference type="EMBL" id="CM007363">
    <property type="protein sequence ID" value="OIW15312.1"/>
    <property type="molecule type" value="Genomic_DNA"/>
</dbReference>
<accession>A0A1J7HR81</accession>
<dbReference type="Proteomes" id="UP000188354">
    <property type="component" value="Chromosome LG03"/>
</dbReference>
<feature type="compositionally biased region" description="Basic and acidic residues" evidence="1">
    <location>
        <begin position="673"/>
        <end position="686"/>
    </location>
</feature>
<evidence type="ECO:0000256" key="1">
    <source>
        <dbReference type="SAM" id="MobiDB-lite"/>
    </source>
</evidence>
<feature type="compositionally biased region" description="Basic and acidic residues" evidence="1">
    <location>
        <begin position="951"/>
        <end position="963"/>
    </location>
</feature>
<name>A0A1J7HR81_LUPAN</name>
<protein>
    <recommendedName>
        <fullName evidence="4">COP1-interacting protein 7</fullName>
    </recommendedName>
</protein>
<feature type="compositionally biased region" description="Basic and acidic residues" evidence="1">
    <location>
        <begin position="242"/>
        <end position="269"/>
    </location>
</feature>
<dbReference type="PANTHER" id="PTHR31008:SF5">
    <property type="entry name" value="EXPRESSED PROTEIN"/>
    <property type="match status" value="1"/>
</dbReference>
<reference evidence="2 3" key="1">
    <citation type="journal article" date="2017" name="Plant Biotechnol. J.">
        <title>A comprehensive draft genome sequence for lupin (Lupinus angustifolius), an emerging health food: insights into plant-microbe interactions and legume evolution.</title>
        <authorList>
            <person name="Hane J.K."/>
            <person name="Ming Y."/>
            <person name="Kamphuis L.G."/>
            <person name="Nelson M.N."/>
            <person name="Garg G."/>
            <person name="Atkins C.A."/>
            <person name="Bayer P.E."/>
            <person name="Bravo A."/>
            <person name="Bringans S."/>
            <person name="Cannon S."/>
            <person name="Edwards D."/>
            <person name="Foley R."/>
            <person name="Gao L.L."/>
            <person name="Harrison M.J."/>
            <person name="Huang W."/>
            <person name="Hurgobin B."/>
            <person name="Li S."/>
            <person name="Liu C.W."/>
            <person name="McGrath A."/>
            <person name="Morahan G."/>
            <person name="Murray J."/>
            <person name="Weller J."/>
            <person name="Jian J."/>
            <person name="Singh K.B."/>
        </authorList>
    </citation>
    <scope>NUCLEOTIDE SEQUENCE [LARGE SCALE GENOMIC DNA]</scope>
    <source>
        <strain evidence="3">cv. Tanjil</strain>
        <tissue evidence="2">Whole plant</tissue>
    </source>
</reference>
<dbReference type="PANTHER" id="PTHR31008">
    <property type="entry name" value="COP1-INTERACTING PROTEIN-RELATED"/>
    <property type="match status" value="1"/>
</dbReference>
<feature type="compositionally biased region" description="Polar residues" evidence="1">
    <location>
        <begin position="560"/>
        <end position="612"/>
    </location>
</feature>
<feature type="region of interest" description="Disordered" evidence="1">
    <location>
        <begin position="929"/>
        <end position="995"/>
    </location>
</feature>
<feature type="region of interest" description="Disordered" evidence="1">
    <location>
        <begin position="546"/>
        <end position="699"/>
    </location>
</feature>
<gene>
    <name evidence="2" type="ORF">TanjilG_10752</name>
</gene>
<proteinExistence type="predicted"/>
<sequence>MEGPLDYASIQIFPNKNRYEAFVYKGKRSEKVAAGQLEHLLPHISATNDLYDKGYDAKFDLQLPENLRGAEWFSKATVKRFLNIVSSPDFVNDVNIIMGEMLQLENSKKFHISIYGKPEANNASSEISKIEFLQAMDLRLTVLRSKLAETLNKAVGGTCSTKDMAYLAKFSQYFGATDIEHSMCKFIELNQKSEDIGLMYNETARDVTSYGAKRAVINRPISKPLHSDTPVKYGVSPAKAAQAEKRILTEREESSNSSHEDQTSVERSRSLIGSSTPRRSASPKRRVPIGRSGPNKAAALIIKRLSFPPEQPHKKEFEVRRITVQNAIRRFESKPGDETTGIQQRKSLTNVSISTNKFVLRRWSTNSCMGETCVRGQPELFPEDAVPVSSNDVAHVEIPKNSERGVVSDFVPESHNNIEITNRDVKSERQENVGSSYTVDNQEETDPIVREEIVDKLAASEEWNKQRQAEFNHILKKMAETKPVLFGKSLPSRKQSITFGQRGGCYDHYRVKRDAKLSRQRSGRRLEKQAQFQEMQQLLEKKKAEMLSKTASATKKSSTRLPQKSLRNSTQPANSPKETSKTSVMKKTSFKTKTSPLPATRKSWSATPSTRDAATPLTKACSGISFPRTTPAQRKPMSTSAIPQPRSQREKPKQQSRNGKETPISNVKCLKSTNDKRLKSTNDKHQTVVPTKSKVTKAKIPTSSGETCVTSKIGLGNKGTNKNSVVSLESKPFQRKGTWTGIEKHYKKKSPPKLDKPLRDSEDLIEYRKSELVVNASDLASQHSDMDQNSSTEPEYQINNHLQLDETENIDQYCNESGYVLTNIEESSLKPTNKESTMSPSAWVETEEDIDLPKPCEDITFQHAFPSSIPAAGSTTPRVYHSLPQVLQEEISEPETLKWGNAENPPATIYQKDAPKGLKRLLKFAWNSKGDAGSSGRSSPSVFSAEDDADEFKKSNKKNDDNLLPKAALNAESYGQPKCSVHKGYEGNLGTSKLI</sequence>
<organism evidence="2 3">
    <name type="scientific">Lupinus angustifolius</name>
    <name type="common">Narrow-leaved blue lupine</name>
    <dbReference type="NCBI Taxonomy" id="3871"/>
    <lineage>
        <taxon>Eukaryota</taxon>
        <taxon>Viridiplantae</taxon>
        <taxon>Streptophyta</taxon>
        <taxon>Embryophyta</taxon>
        <taxon>Tracheophyta</taxon>
        <taxon>Spermatophyta</taxon>
        <taxon>Magnoliopsida</taxon>
        <taxon>eudicotyledons</taxon>
        <taxon>Gunneridae</taxon>
        <taxon>Pentapetalae</taxon>
        <taxon>rosids</taxon>
        <taxon>fabids</taxon>
        <taxon>Fabales</taxon>
        <taxon>Fabaceae</taxon>
        <taxon>Papilionoideae</taxon>
        <taxon>50 kb inversion clade</taxon>
        <taxon>genistoids sensu lato</taxon>
        <taxon>core genistoids</taxon>
        <taxon>Genisteae</taxon>
        <taxon>Lupinus</taxon>
    </lineage>
</organism>
<dbReference type="STRING" id="3871.A0A1J7HR81"/>
<dbReference type="OMA" id="ENIMIRM"/>
<feature type="compositionally biased region" description="Low complexity" evidence="1">
    <location>
        <begin position="934"/>
        <end position="944"/>
    </location>
</feature>
<feature type="compositionally biased region" description="Polar residues" evidence="1">
    <location>
        <begin position="627"/>
        <end position="646"/>
    </location>
</feature>
<evidence type="ECO:0008006" key="4">
    <source>
        <dbReference type="Google" id="ProtNLM"/>
    </source>
</evidence>
<feature type="region of interest" description="Disordered" evidence="1">
    <location>
        <begin position="221"/>
        <end position="294"/>
    </location>
</feature>
<dbReference type="AlphaFoldDB" id="A0A1J7HR81"/>